<comment type="caution">
    <text evidence="3">The sequence shown here is derived from an EMBL/GenBank/DDBJ whole genome shotgun (WGS) entry which is preliminary data.</text>
</comment>
<proteinExistence type="predicted"/>
<dbReference type="InterPro" id="IPR040564">
    <property type="entry name" value="CxC3-like"/>
</dbReference>
<dbReference type="Pfam" id="PF18804">
    <property type="entry name" value="CxC3"/>
    <property type="match status" value="1"/>
</dbReference>
<feature type="compositionally biased region" description="Acidic residues" evidence="1">
    <location>
        <begin position="329"/>
        <end position="342"/>
    </location>
</feature>
<evidence type="ECO:0000313" key="4">
    <source>
        <dbReference type="Proteomes" id="UP000225706"/>
    </source>
</evidence>
<reference evidence="4" key="1">
    <citation type="journal article" date="2017" name="bioRxiv">
        <title>Comparative analysis of the genomes of Stylophora pistillata and Acropora digitifera provides evidence for extensive differences between species of corals.</title>
        <authorList>
            <person name="Voolstra C.R."/>
            <person name="Li Y."/>
            <person name="Liew Y.J."/>
            <person name="Baumgarten S."/>
            <person name="Zoccola D."/>
            <person name="Flot J.-F."/>
            <person name="Tambutte S."/>
            <person name="Allemand D."/>
            <person name="Aranda M."/>
        </authorList>
    </citation>
    <scope>NUCLEOTIDE SEQUENCE [LARGE SCALE GENOMIC DNA]</scope>
</reference>
<accession>A0A2B4RYC2</accession>
<feature type="region of interest" description="Disordered" evidence="1">
    <location>
        <begin position="329"/>
        <end position="348"/>
    </location>
</feature>
<keyword evidence="4" id="KW-1185">Reference proteome</keyword>
<evidence type="ECO:0000256" key="1">
    <source>
        <dbReference type="SAM" id="MobiDB-lite"/>
    </source>
</evidence>
<dbReference type="OrthoDB" id="6004549at2759"/>
<organism evidence="3 4">
    <name type="scientific">Stylophora pistillata</name>
    <name type="common">Smooth cauliflower coral</name>
    <dbReference type="NCBI Taxonomy" id="50429"/>
    <lineage>
        <taxon>Eukaryota</taxon>
        <taxon>Metazoa</taxon>
        <taxon>Cnidaria</taxon>
        <taxon>Anthozoa</taxon>
        <taxon>Hexacorallia</taxon>
        <taxon>Scleractinia</taxon>
        <taxon>Astrocoeniina</taxon>
        <taxon>Pocilloporidae</taxon>
        <taxon>Stylophora</taxon>
    </lineage>
</organism>
<feature type="domain" description="CxC3 like cysteine cluster" evidence="2">
    <location>
        <begin position="86"/>
        <end position="163"/>
    </location>
</feature>
<dbReference type="EMBL" id="LSMT01000272">
    <property type="protein sequence ID" value="PFX21550.1"/>
    <property type="molecule type" value="Genomic_DNA"/>
</dbReference>
<protein>
    <recommendedName>
        <fullName evidence="2">CxC3 like cysteine cluster domain-containing protein</fullName>
    </recommendedName>
</protein>
<dbReference type="Proteomes" id="UP000225706">
    <property type="component" value="Unassembled WGS sequence"/>
</dbReference>
<evidence type="ECO:0000313" key="3">
    <source>
        <dbReference type="EMBL" id="PFX21550.1"/>
    </source>
</evidence>
<evidence type="ECO:0000259" key="2">
    <source>
        <dbReference type="Pfam" id="PF18804"/>
    </source>
</evidence>
<dbReference type="STRING" id="50429.A0A2B4RYC2"/>
<name>A0A2B4RYC2_STYPI</name>
<gene>
    <name evidence="3" type="ORF">AWC38_SpisGene13955</name>
</gene>
<dbReference type="AlphaFoldDB" id="A0A2B4RYC2"/>
<sequence length="348" mass="39033">MCYQKEKSWESWNKYNGVGTQMKTEAGIASGLMLTGGLGPIVPLQGSTKIYNINNKEDPAKADDSVDSDDGDIGVDQQYMPSSSSVDGQFDISKSTIQCSQCNFVSLSWSLSDVIHAGYWPGSPRDTNYVFCQQLFHLWDAFQKRVLGTSESSFIRALEDTSVMKGRAPTINHTTFSRSFKEWKFLQFELNSLQGLDWMKCPSCSISQHSCYVNGNMKLYRLKTSGRLPEKSVLKTESRSGILPGYFQQYSASRRNRNVGVNHRADFPLLETKYKTTSTSALVLRGKISLAKKGIAFCKTQVYRAATKFKAALTGSGYEECLNIEENAEIGDKDDDDYDDDRSDSRHR</sequence>